<evidence type="ECO:0000256" key="1">
    <source>
        <dbReference type="SAM" id="MobiDB-lite"/>
    </source>
</evidence>
<dbReference type="EMBL" id="JAABOA010001878">
    <property type="protein sequence ID" value="KAF9580739.1"/>
    <property type="molecule type" value="Genomic_DNA"/>
</dbReference>
<feature type="compositionally biased region" description="Low complexity" evidence="1">
    <location>
        <begin position="104"/>
        <end position="116"/>
    </location>
</feature>
<protein>
    <submittedName>
        <fullName evidence="2">Uncharacterized protein</fullName>
    </submittedName>
</protein>
<feature type="region of interest" description="Disordered" evidence="1">
    <location>
        <begin position="1"/>
        <end position="116"/>
    </location>
</feature>
<feature type="compositionally biased region" description="Polar residues" evidence="1">
    <location>
        <begin position="79"/>
        <end position="97"/>
    </location>
</feature>
<dbReference type="Proteomes" id="UP000780801">
    <property type="component" value="Unassembled WGS sequence"/>
</dbReference>
<accession>A0A9P6FSN3</accession>
<evidence type="ECO:0000313" key="3">
    <source>
        <dbReference type="Proteomes" id="UP000780801"/>
    </source>
</evidence>
<feature type="compositionally biased region" description="Polar residues" evidence="1">
    <location>
        <begin position="1"/>
        <end position="30"/>
    </location>
</feature>
<dbReference type="AlphaFoldDB" id="A0A9P6FSN3"/>
<evidence type="ECO:0000313" key="2">
    <source>
        <dbReference type="EMBL" id="KAF9580739.1"/>
    </source>
</evidence>
<sequence length="219" mass="23535">MFPETQSGELPQQQRSTDHASSSIMPTHVSSARKVAKPDPIRQDSGAFMSEDEKDMGSASPNLRPTSPSVHDSDRTNVHKNNSPILTVSTTPLPMTDQSKHSRSMSGSSSFSRLSRSLLSPRRSNSILSFSDNKEGISMMMAEASPSSLSEAAMLSATLSVNGLLPSMEIMLDEVDRQIAADGVAQLVENAHVGLAHVSVVDSDLLPEPCSAKIEMWVN</sequence>
<reference evidence="2" key="1">
    <citation type="journal article" date="2020" name="Fungal Divers.">
        <title>Resolving the Mortierellaceae phylogeny through synthesis of multi-gene phylogenetics and phylogenomics.</title>
        <authorList>
            <person name="Vandepol N."/>
            <person name="Liber J."/>
            <person name="Desiro A."/>
            <person name="Na H."/>
            <person name="Kennedy M."/>
            <person name="Barry K."/>
            <person name="Grigoriev I.V."/>
            <person name="Miller A.N."/>
            <person name="O'Donnell K."/>
            <person name="Stajich J.E."/>
            <person name="Bonito G."/>
        </authorList>
    </citation>
    <scope>NUCLEOTIDE SEQUENCE</scope>
    <source>
        <strain evidence="2">KOD1015</strain>
    </source>
</reference>
<proteinExistence type="predicted"/>
<organism evidence="2 3">
    <name type="scientific">Lunasporangiospora selenospora</name>
    <dbReference type="NCBI Taxonomy" id="979761"/>
    <lineage>
        <taxon>Eukaryota</taxon>
        <taxon>Fungi</taxon>
        <taxon>Fungi incertae sedis</taxon>
        <taxon>Mucoromycota</taxon>
        <taxon>Mortierellomycotina</taxon>
        <taxon>Mortierellomycetes</taxon>
        <taxon>Mortierellales</taxon>
        <taxon>Mortierellaceae</taxon>
        <taxon>Lunasporangiospora</taxon>
    </lineage>
</organism>
<feature type="compositionally biased region" description="Polar residues" evidence="1">
    <location>
        <begin position="59"/>
        <end position="70"/>
    </location>
</feature>
<name>A0A9P6FSN3_9FUNG</name>
<comment type="caution">
    <text evidence="2">The sequence shown here is derived from an EMBL/GenBank/DDBJ whole genome shotgun (WGS) entry which is preliminary data.</text>
</comment>
<keyword evidence="3" id="KW-1185">Reference proteome</keyword>
<gene>
    <name evidence="2" type="ORF">BGW38_002486</name>
</gene>
<dbReference type="OrthoDB" id="2418445at2759"/>